<gene>
    <name evidence="6" type="ORF">HNQ39_003705</name>
</gene>
<dbReference type="Gene3D" id="1.10.10.10">
    <property type="entry name" value="Winged helix-like DNA-binding domain superfamily/Winged helix DNA-binding domain"/>
    <property type="match status" value="2"/>
</dbReference>
<evidence type="ECO:0000256" key="2">
    <source>
        <dbReference type="ARBA" id="ARBA00023082"/>
    </source>
</evidence>
<keyword evidence="7" id="KW-1185">Reference proteome</keyword>
<dbReference type="InterPro" id="IPR050239">
    <property type="entry name" value="Sigma-70_RNA_pol_init_factors"/>
</dbReference>
<dbReference type="GO" id="GO:0016987">
    <property type="term" value="F:sigma factor activity"/>
    <property type="evidence" value="ECO:0007669"/>
    <property type="project" value="UniProtKB-KW"/>
</dbReference>
<feature type="domain" description="RNA polymerase sigma-70" evidence="5">
    <location>
        <begin position="91"/>
        <end position="104"/>
    </location>
</feature>
<dbReference type="AlphaFoldDB" id="A0A7W9ST36"/>
<evidence type="ECO:0000313" key="7">
    <source>
        <dbReference type="Proteomes" id="UP000520814"/>
    </source>
</evidence>
<dbReference type="InterPro" id="IPR013324">
    <property type="entry name" value="RNA_pol_sigma_r3/r4-like"/>
</dbReference>
<protein>
    <submittedName>
        <fullName evidence="6">RNA polymerase primary sigma factor</fullName>
    </submittedName>
</protein>
<dbReference type="InterPro" id="IPR007627">
    <property type="entry name" value="RNA_pol_sigma70_r2"/>
</dbReference>
<evidence type="ECO:0000313" key="6">
    <source>
        <dbReference type="EMBL" id="MBB6051895.1"/>
    </source>
</evidence>
<keyword evidence="3" id="KW-0238">DNA-binding</keyword>
<dbReference type="RefSeq" id="WP_184199810.1">
    <property type="nucleotide sequence ID" value="NZ_JACHGW010000003.1"/>
</dbReference>
<sequence>MAIMPQSRTRSVIGRLKAPEVLGFHDDGHSYVTRLTRAGLLTHEEEIRLANKIGKGGLEGSRARSTLVEANMRLVVSIAKAYRSSGIPFEDLVQEGAIGLMTAAERFDPARGFRFSTYATQWIRQAIGRAVDNKSKSIRIPAHISESLRKLERVRAELRREIGQDPSTELLADRAGMPVRKVLALMNTTQDPISLDLPVGDEENTPLGALLTDKNALDPQDYLLSSEIRTTLEEILNDLDERERIVMRRRFGFDGDEGCVLSQIGEELCISRERVRQIEAQALRKLRMEARKGRLKDLFQA</sequence>
<dbReference type="CDD" id="cd06171">
    <property type="entry name" value="Sigma70_r4"/>
    <property type="match status" value="1"/>
</dbReference>
<dbReference type="PANTHER" id="PTHR30603">
    <property type="entry name" value="RNA POLYMERASE SIGMA FACTOR RPO"/>
    <property type="match status" value="1"/>
</dbReference>
<keyword evidence="1" id="KW-0805">Transcription regulation</keyword>
<dbReference type="Pfam" id="PF04542">
    <property type="entry name" value="Sigma70_r2"/>
    <property type="match status" value="1"/>
</dbReference>
<dbReference type="Gene3D" id="1.10.601.10">
    <property type="entry name" value="RNA Polymerase Primary Sigma Factor"/>
    <property type="match status" value="1"/>
</dbReference>
<dbReference type="InterPro" id="IPR007624">
    <property type="entry name" value="RNA_pol_sigma70_r3"/>
</dbReference>
<accession>A0A7W9ST36</accession>
<reference evidence="6 7" key="1">
    <citation type="submission" date="2020-08" db="EMBL/GenBank/DDBJ databases">
        <title>Genomic Encyclopedia of Type Strains, Phase IV (KMG-IV): sequencing the most valuable type-strain genomes for metagenomic binning, comparative biology and taxonomic classification.</title>
        <authorList>
            <person name="Goeker M."/>
        </authorList>
    </citation>
    <scope>NUCLEOTIDE SEQUENCE [LARGE SCALE GENOMIC DNA]</scope>
    <source>
        <strain evidence="6 7">DSM 23562</strain>
    </source>
</reference>
<dbReference type="Pfam" id="PF04539">
    <property type="entry name" value="Sigma70_r3"/>
    <property type="match status" value="1"/>
</dbReference>
<dbReference type="PRINTS" id="PR00046">
    <property type="entry name" value="SIGMA70FCT"/>
</dbReference>
<dbReference type="InterPro" id="IPR013325">
    <property type="entry name" value="RNA_pol_sigma_r2"/>
</dbReference>
<evidence type="ECO:0000256" key="3">
    <source>
        <dbReference type="ARBA" id="ARBA00023125"/>
    </source>
</evidence>
<dbReference type="Pfam" id="PF04545">
    <property type="entry name" value="Sigma70_r4"/>
    <property type="match status" value="1"/>
</dbReference>
<dbReference type="NCBIfam" id="TIGR02937">
    <property type="entry name" value="sigma70-ECF"/>
    <property type="match status" value="1"/>
</dbReference>
<dbReference type="InterPro" id="IPR000943">
    <property type="entry name" value="RNA_pol_sigma70"/>
</dbReference>
<dbReference type="SUPFAM" id="SSF88659">
    <property type="entry name" value="Sigma3 and sigma4 domains of RNA polymerase sigma factors"/>
    <property type="match status" value="2"/>
</dbReference>
<dbReference type="PANTHER" id="PTHR30603:SF47">
    <property type="entry name" value="RNA POLYMERASE SIGMA FACTOR SIGD, CHLOROPLASTIC"/>
    <property type="match status" value="1"/>
</dbReference>
<dbReference type="GO" id="GO:0003677">
    <property type="term" value="F:DNA binding"/>
    <property type="evidence" value="ECO:0007669"/>
    <property type="project" value="UniProtKB-KW"/>
</dbReference>
<dbReference type="InterPro" id="IPR014284">
    <property type="entry name" value="RNA_pol_sigma-70_dom"/>
</dbReference>
<dbReference type="InterPro" id="IPR007630">
    <property type="entry name" value="RNA_pol_sigma70_r4"/>
</dbReference>
<dbReference type="GO" id="GO:0006352">
    <property type="term" value="P:DNA-templated transcription initiation"/>
    <property type="evidence" value="ECO:0007669"/>
    <property type="project" value="InterPro"/>
</dbReference>
<dbReference type="PROSITE" id="PS00715">
    <property type="entry name" value="SIGMA70_1"/>
    <property type="match status" value="1"/>
</dbReference>
<evidence type="ECO:0000256" key="1">
    <source>
        <dbReference type="ARBA" id="ARBA00023015"/>
    </source>
</evidence>
<evidence type="ECO:0000256" key="4">
    <source>
        <dbReference type="ARBA" id="ARBA00023163"/>
    </source>
</evidence>
<name>A0A7W9ST36_ARMRO</name>
<organism evidence="6 7">
    <name type="scientific">Armatimonas rosea</name>
    <dbReference type="NCBI Taxonomy" id="685828"/>
    <lineage>
        <taxon>Bacteria</taxon>
        <taxon>Bacillati</taxon>
        <taxon>Armatimonadota</taxon>
        <taxon>Armatimonadia</taxon>
        <taxon>Armatimonadales</taxon>
        <taxon>Armatimonadaceae</taxon>
        <taxon>Armatimonas</taxon>
    </lineage>
</organism>
<dbReference type="SUPFAM" id="SSF88946">
    <property type="entry name" value="Sigma2 domain of RNA polymerase sigma factors"/>
    <property type="match status" value="1"/>
</dbReference>
<dbReference type="Proteomes" id="UP000520814">
    <property type="component" value="Unassembled WGS sequence"/>
</dbReference>
<keyword evidence="4" id="KW-0804">Transcription</keyword>
<evidence type="ECO:0000259" key="5">
    <source>
        <dbReference type="PROSITE" id="PS00715"/>
    </source>
</evidence>
<dbReference type="InterPro" id="IPR036388">
    <property type="entry name" value="WH-like_DNA-bd_sf"/>
</dbReference>
<dbReference type="PIRSF" id="PIRSF000770">
    <property type="entry name" value="RNA_pol_sigma-SigE/K"/>
    <property type="match status" value="1"/>
</dbReference>
<comment type="caution">
    <text evidence="6">The sequence shown here is derived from an EMBL/GenBank/DDBJ whole genome shotgun (WGS) entry which is preliminary data.</text>
</comment>
<proteinExistence type="predicted"/>
<dbReference type="EMBL" id="JACHGW010000003">
    <property type="protein sequence ID" value="MBB6051895.1"/>
    <property type="molecule type" value="Genomic_DNA"/>
</dbReference>
<keyword evidence="2" id="KW-0731">Sigma factor</keyword>